<dbReference type="PANTHER" id="PTHR44846:SF1">
    <property type="entry name" value="MANNOSYL-D-GLYCERATE TRANSPORT_METABOLISM SYSTEM REPRESSOR MNGR-RELATED"/>
    <property type="match status" value="1"/>
</dbReference>
<dbReference type="RefSeq" id="WP_132860461.1">
    <property type="nucleotide sequence ID" value="NZ_SMGR01000002.1"/>
</dbReference>
<feature type="domain" description="HTH gntR-type" evidence="4">
    <location>
        <begin position="6"/>
        <end position="74"/>
    </location>
</feature>
<dbReference type="InterPro" id="IPR028978">
    <property type="entry name" value="Chorismate_lyase_/UTRA_dom_sf"/>
</dbReference>
<dbReference type="Pfam" id="PF00392">
    <property type="entry name" value="GntR"/>
    <property type="match status" value="1"/>
</dbReference>
<dbReference type="Gene3D" id="1.10.10.10">
    <property type="entry name" value="Winged helix-like DNA-binding domain superfamily/Winged helix DNA-binding domain"/>
    <property type="match status" value="1"/>
</dbReference>
<proteinExistence type="predicted"/>
<dbReference type="Gene3D" id="3.40.1410.10">
    <property type="entry name" value="Chorismate lyase-like"/>
    <property type="match status" value="1"/>
</dbReference>
<protein>
    <submittedName>
        <fullName evidence="5">GntR family phosphonate transport system transcriptional regulator</fullName>
    </submittedName>
</protein>
<organism evidence="5 6">
    <name type="scientific">Shimia isoporae</name>
    <dbReference type="NCBI Taxonomy" id="647720"/>
    <lineage>
        <taxon>Bacteria</taxon>
        <taxon>Pseudomonadati</taxon>
        <taxon>Pseudomonadota</taxon>
        <taxon>Alphaproteobacteria</taxon>
        <taxon>Rhodobacterales</taxon>
        <taxon>Roseobacteraceae</taxon>
    </lineage>
</organism>
<evidence type="ECO:0000256" key="1">
    <source>
        <dbReference type="ARBA" id="ARBA00023015"/>
    </source>
</evidence>
<sequence length="237" mass="26145">MPAKRTPIWQSIATALTEDITAGRYEPGSKLPTEAELSARFGVNRHTVRHAIKYMSANGLVYARRGAGVFVTLVPTDYAIGKRVRYHRNLEQAGRLPGKEILHLETRLADAEEITALALPDGAMVHVYDGLSLADGQPIAVFRSVFPAERFPDLTTELERLRSVTAALKEYGITDYTRANTRLAARPASATQALRLRISEGDPILRSIGVNVDTEQRPIEFGTTWFAGDRVTLTLSE</sequence>
<dbReference type="GO" id="GO:0045892">
    <property type="term" value="P:negative regulation of DNA-templated transcription"/>
    <property type="evidence" value="ECO:0007669"/>
    <property type="project" value="TreeGrafter"/>
</dbReference>
<dbReference type="InterPro" id="IPR036388">
    <property type="entry name" value="WH-like_DNA-bd_sf"/>
</dbReference>
<comment type="caution">
    <text evidence="5">The sequence shown here is derived from an EMBL/GenBank/DDBJ whole genome shotgun (WGS) entry which is preliminary data.</text>
</comment>
<dbReference type="InterPro" id="IPR050679">
    <property type="entry name" value="Bact_HTH_transcr_reg"/>
</dbReference>
<keyword evidence="3" id="KW-0804">Transcription</keyword>
<dbReference type="SUPFAM" id="SSF64288">
    <property type="entry name" value="Chorismate lyase-like"/>
    <property type="match status" value="1"/>
</dbReference>
<evidence type="ECO:0000256" key="2">
    <source>
        <dbReference type="ARBA" id="ARBA00023125"/>
    </source>
</evidence>
<dbReference type="SUPFAM" id="SSF46785">
    <property type="entry name" value="Winged helix' DNA-binding domain"/>
    <property type="match status" value="1"/>
</dbReference>
<evidence type="ECO:0000313" key="5">
    <source>
        <dbReference type="EMBL" id="TCL01116.1"/>
    </source>
</evidence>
<keyword evidence="1" id="KW-0805">Transcription regulation</keyword>
<evidence type="ECO:0000259" key="4">
    <source>
        <dbReference type="PROSITE" id="PS50949"/>
    </source>
</evidence>
<evidence type="ECO:0000256" key="3">
    <source>
        <dbReference type="ARBA" id="ARBA00023163"/>
    </source>
</evidence>
<keyword evidence="6" id="KW-1185">Reference proteome</keyword>
<dbReference type="PRINTS" id="PR00035">
    <property type="entry name" value="HTHGNTR"/>
</dbReference>
<dbReference type="InterPro" id="IPR000524">
    <property type="entry name" value="Tscrpt_reg_HTH_GntR"/>
</dbReference>
<dbReference type="OrthoDB" id="9800645at2"/>
<evidence type="ECO:0000313" key="6">
    <source>
        <dbReference type="Proteomes" id="UP000295673"/>
    </source>
</evidence>
<accession>A0A4R1N3C4</accession>
<dbReference type="Proteomes" id="UP000295673">
    <property type="component" value="Unassembled WGS sequence"/>
</dbReference>
<dbReference type="SMART" id="SM00345">
    <property type="entry name" value="HTH_GNTR"/>
    <property type="match status" value="1"/>
</dbReference>
<dbReference type="Pfam" id="PF07702">
    <property type="entry name" value="UTRA"/>
    <property type="match status" value="1"/>
</dbReference>
<reference evidence="5 6" key="1">
    <citation type="submission" date="2019-03" db="EMBL/GenBank/DDBJ databases">
        <title>Genomic Encyclopedia of Archaeal and Bacterial Type Strains, Phase II (KMG-II): from individual species to whole genera.</title>
        <authorList>
            <person name="Goeker M."/>
        </authorList>
    </citation>
    <scope>NUCLEOTIDE SEQUENCE [LARGE SCALE GENOMIC DNA]</scope>
    <source>
        <strain evidence="5 6">DSM 26433</strain>
    </source>
</reference>
<dbReference type="CDD" id="cd07377">
    <property type="entry name" value="WHTH_GntR"/>
    <property type="match status" value="1"/>
</dbReference>
<name>A0A4R1N3C4_9RHOB</name>
<keyword evidence="2" id="KW-0238">DNA-binding</keyword>
<dbReference type="InterPro" id="IPR012702">
    <property type="entry name" value="CP_lyase_PhnF"/>
</dbReference>
<dbReference type="PROSITE" id="PS50949">
    <property type="entry name" value="HTH_GNTR"/>
    <property type="match status" value="1"/>
</dbReference>
<dbReference type="InterPro" id="IPR011663">
    <property type="entry name" value="UTRA"/>
</dbReference>
<dbReference type="NCBIfam" id="TIGR02325">
    <property type="entry name" value="C_P_lyase_phnF"/>
    <property type="match status" value="1"/>
</dbReference>
<gene>
    <name evidence="5" type="ORF">BXY66_2424</name>
</gene>
<dbReference type="GO" id="GO:0003700">
    <property type="term" value="F:DNA-binding transcription factor activity"/>
    <property type="evidence" value="ECO:0007669"/>
    <property type="project" value="InterPro"/>
</dbReference>
<dbReference type="SMART" id="SM00866">
    <property type="entry name" value="UTRA"/>
    <property type="match status" value="1"/>
</dbReference>
<dbReference type="GO" id="GO:0003677">
    <property type="term" value="F:DNA binding"/>
    <property type="evidence" value="ECO:0007669"/>
    <property type="project" value="UniProtKB-KW"/>
</dbReference>
<dbReference type="EMBL" id="SMGR01000002">
    <property type="protein sequence ID" value="TCL01116.1"/>
    <property type="molecule type" value="Genomic_DNA"/>
</dbReference>
<dbReference type="PANTHER" id="PTHR44846">
    <property type="entry name" value="MANNOSYL-D-GLYCERATE TRANSPORT/METABOLISM SYSTEM REPRESSOR MNGR-RELATED"/>
    <property type="match status" value="1"/>
</dbReference>
<dbReference type="InterPro" id="IPR036390">
    <property type="entry name" value="WH_DNA-bd_sf"/>
</dbReference>
<dbReference type="AlphaFoldDB" id="A0A4R1N3C4"/>